<evidence type="ECO:0000256" key="6">
    <source>
        <dbReference type="RuleBase" id="RU363032"/>
    </source>
</evidence>
<dbReference type="Pfam" id="PF00528">
    <property type="entry name" value="BPD_transp_1"/>
    <property type="match status" value="1"/>
</dbReference>
<protein>
    <recommendedName>
        <fullName evidence="7">Phosphate transport system permease protein</fullName>
    </recommendedName>
</protein>
<keyword evidence="3 6" id="KW-0812">Transmembrane</keyword>
<dbReference type="CDD" id="cd06261">
    <property type="entry name" value="TM_PBP2"/>
    <property type="match status" value="1"/>
</dbReference>
<keyword evidence="4 6" id="KW-1133">Transmembrane helix</keyword>
<dbReference type="GO" id="GO:0006817">
    <property type="term" value="P:phosphate ion transport"/>
    <property type="evidence" value="ECO:0007669"/>
    <property type="project" value="UniProtKB-KW"/>
</dbReference>
<evidence type="ECO:0000256" key="3">
    <source>
        <dbReference type="ARBA" id="ARBA00022692"/>
    </source>
</evidence>
<evidence type="ECO:0000313" key="10">
    <source>
        <dbReference type="Proteomes" id="UP000199225"/>
    </source>
</evidence>
<evidence type="ECO:0000256" key="7">
    <source>
        <dbReference type="RuleBase" id="RU363054"/>
    </source>
</evidence>
<dbReference type="PROSITE" id="PS50928">
    <property type="entry name" value="ABC_TM1"/>
    <property type="match status" value="1"/>
</dbReference>
<dbReference type="InterPro" id="IPR035906">
    <property type="entry name" value="MetI-like_sf"/>
</dbReference>
<gene>
    <name evidence="9" type="ORF">SAMN04490247_0161</name>
</gene>
<keyword evidence="2 6" id="KW-0813">Transport</keyword>
<comment type="similarity">
    <text evidence="7">Belongs to the binding-protein-dependent transport system permease family. CysTW subfamily.</text>
</comment>
<feature type="transmembrane region" description="Helical" evidence="6">
    <location>
        <begin position="132"/>
        <end position="152"/>
    </location>
</feature>
<keyword evidence="10" id="KW-1185">Reference proteome</keyword>
<keyword evidence="7" id="KW-0592">Phosphate transport</keyword>
<accession>A0A1G8PRQ2</accession>
<dbReference type="InterPro" id="IPR000515">
    <property type="entry name" value="MetI-like"/>
</dbReference>
<feature type="transmembrane region" description="Helical" evidence="6">
    <location>
        <begin position="34"/>
        <end position="58"/>
    </location>
</feature>
<feature type="domain" description="ABC transmembrane type-1" evidence="8">
    <location>
        <begin position="92"/>
        <end position="304"/>
    </location>
</feature>
<dbReference type="SUPFAM" id="SSF161098">
    <property type="entry name" value="MetI-like"/>
    <property type="match status" value="1"/>
</dbReference>
<organism evidence="9 10">
    <name type="scientific">Salimicrobium halophilum</name>
    <dbReference type="NCBI Taxonomy" id="86666"/>
    <lineage>
        <taxon>Bacteria</taxon>
        <taxon>Bacillati</taxon>
        <taxon>Bacillota</taxon>
        <taxon>Bacilli</taxon>
        <taxon>Bacillales</taxon>
        <taxon>Bacillaceae</taxon>
        <taxon>Salimicrobium</taxon>
    </lineage>
</organism>
<dbReference type="GO" id="GO:0005315">
    <property type="term" value="F:phosphate transmembrane transporter activity"/>
    <property type="evidence" value="ECO:0007669"/>
    <property type="project" value="InterPro"/>
</dbReference>
<evidence type="ECO:0000256" key="2">
    <source>
        <dbReference type="ARBA" id="ARBA00022448"/>
    </source>
</evidence>
<name>A0A1G8PRQ2_9BACI</name>
<evidence type="ECO:0000256" key="1">
    <source>
        <dbReference type="ARBA" id="ARBA00004141"/>
    </source>
</evidence>
<sequence>MSRVSTTSSQTVDVRSLLENKRSKKLKMRKLENIIPYLLLLSALVSILTTAGILFTLLRETFGFFSEVSFVEFYTGTNWSPWSGEFGVLPLIGGTLLITVIATLVAVPLGLMSAIFLSEYASERVRKVIKPILEILAGIPTVVYGYFALTFITPILQAIIPGLSIFNALSGGIVVGVMIVPMVASLSEDAMNAVPNSLREGAYALGATRLEVAMKVVVPAALSGIIAAIVLAISRAIGETMIVTIAAGATPNLTMNPAESVQTMTAFIVQAATGDTTYGSIIYYSLYAVGITLFVFTMLMNLLSQYISRKFREEY</sequence>
<dbReference type="STRING" id="86666.SAMN04490247_0161"/>
<proteinExistence type="inferred from homology"/>
<dbReference type="PANTHER" id="PTHR42727:SF1">
    <property type="entry name" value="PHOSPHATE TRANSPORT SYSTEM PERMEASE"/>
    <property type="match status" value="1"/>
</dbReference>
<reference evidence="10" key="1">
    <citation type="submission" date="2016-10" db="EMBL/GenBank/DDBJ databases">
        <authorList>
            <person name="Varghese N."/>
            <person name="Submissions S."/>
        </authorList>
    </citation>
    <scope>NUCLEOTIDE SEQUENCE [LARGE SCALE GENOMIC DNA]</scope>
    <source>
        <strain evidence="10">DSM 4771</strain>
    </source>
</reference>
<dbReference type="Gene3D" id="1.10.3720.10">
    <property type="entry name" value="MetI-like"/>
    <property type="match status" value="1"/>
</dbReference>
<evidence type="ECO:0000256" key="5">
    <source>
        <dbReference type="ARBA" id="ARBA00023136"/>
    </source>
</evidence>
<dbReference type="GO" id="GO:0005886">
    <property type="term" value="C:plasma membrane"/>
    <property type="evidence" value="ECO:0007669"/>
    <property type="project" value="UniProtKB-SubCell"/>
</dbReference>
<evidence type="ECO:0000259" key="8">
    <source>
        <dbReference type="PROSITE" id="PS50928"/>
    </source>
</evidence>
<keyword evidence="5 6" id="KW-0472">Membrane</keyword>
<dbReference type="InterPro" id="IPR011864">
    <property type="entry name" value="Phosphate_PstC"/>
</dbReference>
<feature type="transmembrane region" description="Helical" evidence="6">
    <location>
        <begin position="281"/>
        <end position="303"/>
    </location>
</feature>
<comment type="function">
    <text evidence="7">Part of the binding-protein-dependent transport system for phosphate; probably responsible for the translocation of the substrate across the membrane.</text>
</comment>
<dbReference type="PANTHER" id="PTHR42727">
    <property type="entry name" value="PHOSPHATE TRANSPORT SYSTEM PERMEASE PROTEIN"/>
    <property type="match status" value="1"/>
</dbReference>
<evidence type="ECO:0000256" key="4">
    <source>
        <dbReference type="ARBA" id="ARBA00022989"/>
    </source>
</evidence>
<dbReference type="OrthoDB" id="9785113at2"/>
<dbReference type="Proteomes" id="UP000199225">
    <property type="component" value="Unassembled WGS sequence"/>
</dbReference>
<feature type="transmembrane region" description="Helical" evidence="6">
    <location>
        <begin position="88"/>
        <end position="111"/>
    </location>
</feature>
<keyword evidence="7" id="KW-1003">Cell membrane</keyword>
<comment type="subcellular location">
    <subcellularLocation>
        <location evidence="6">Cell membrane</location>
        <topology evidence="6">Multi-pass membrane protein</topology>
    </subcellularLocation>
    <subcellularLocation>
        <location evidence="1">Membrane</location>
        <topology evidence="1">Multi-pass membrane protein</topology>
    </subcellularLocation>
</comment>
<dbReference type="NCBIfam" id="TIGR02138">
    <property type="entry name" value="phosphate_pstC"/>
    <property type="match status" value="1"/>
</dbReference>
<dbReference type="AlphaFoldDB" id="A0A1G8PRQ2"/>
<evidence type="ECO:0000313" key="9">
    <source>
        <dbReference type="EMBL" id="SDI95204.1"/>
    </source>
</evidence>
<dbReference type="EMBL" id="FNEV01000001">
    <property type="protein sequence ID" value="SDI95204.1"/>
    <property type="molecule type" value="Genomic_DNA"/>
</dbReference>
<feature type="transmembrane region" description="Helical" evidence="6">
    <location>
        <begin position="158"/>
        <end position="184"/>
    </location>
</feature>
<feature type="transmembrane region" description="Helical" evidence="6">
    <location>
        <begin position="216"/>
        <end position="237"/>
    </location>
</feature>